<evidence type="ECO:0000256" key="10">
    <source>
        <dbReference type="SAM" id="Phobius"/>
    </source>
</evidence>
<dbReference type="Proteomes" id="UP000298663">
    <property type="component" value="Unassembled WGS sequence"/>
</dbReference>
<evidence type="ECO:0000313" key="13">
    <source>
        <dbReference type="Proteomes" id="UP000298663"/>
    </source>
</evidence>
<dbReference type="PANTHER" id="PTHR43394:SF27">
    <property type="entry name" value="ATP-DEPENDENT TRANSLOCASE ABCB1-LIKE"/>
    <property type="match status" value="1"/>
</dbReference>
<dbReference type="GO" id="GO:0005743">
    <property type="term" value="C:mitochondrial inner membrane"/>
    <property type="evidence" value="ECO:0007669"/>
    <property type="project" value="TreeGrafter"/>
</dbReference>
<dbReference type="GO" id="GO:0016887">
    <property type="term" value="F:ATP hydrolysis activity"/>
    <property type="evidence" value="ECO:0007669"/>
    <property type="project" value="InterPro"/>
</dbReference>
<feature type="transmembrane region" description="Helical" evidence="10">
    <location>
        <begin position="153"/>
        <end position="173"/>
    </location>
</feature>
<reference evidence="12 13" key="2">
    <citation type="journal article" date="2019" name="G3 (Bethesda)">
        <title>Hybrid Assembly of the Genome of the Entomopathogenic Nematode Steinernema carpocapsae Identifies the X-Chromosome.</title>
        <authorList>
            <person name="Serra L."/>
            <person name="Macchietto M."/>
            <person name="Macias-Munoz A."/>
            <person name="McGill C.J."/>
            <person name="Rodriguez I.M."/>
            <person name="Rodriguez B."/>
            <person name="Murad R."/>
            <person name="Mortazavi A."/>
        </authorList>
    </citation>
    <scope>NUCLEOTIDE SEQUENCE [LARGE SCALE GENOMIC DNA]</scope>
    <source>
        <strain evidence="12 13">ALL</strain>
    </source>
</reference>
<feature type="domain" description="ABC transmembrane type-1" evidence="11">
    <location>
        <begin position="26"/>
        <end position="320"/>
    </location>
</feature>
<dbReference type="InterPro" id="IPR003439">
    <property type="entry name" value="ABC_transporter-like_ATP-bd"/>
</dbReference>
<organism evidence="12 13">
    <name type="scientific">Steinernema carpocapsae</name>
    <name type="common">Entomopathogenic nematode</name>
    <dbReference type="NCBI Taxonomy" id="34508"/>
    <lineage>
        <taxon>Eukaryota</taxon>
        <taxon>Metazoa</taxon>
        <taxon>Ecdysozoa</taxon>
        <taxon>Nematoda</taxon>
        <taxon>Chromadorea</taxon>
        <taxon>Rhabditida</taxon>
        <taxon>Tylenchina</taxon>
        <taxon>Panagrolaimomorpha</taxon>
        <taxon>Strongyloidoidea</taxon>
        <taxon>Steinernematidae</taxon>
        <taxon>Steinernema</taxon>
    </lineage>
</organism>
<feature type="transmembrane region" description="Helical" evidence="10">
    <location>
        <begin position="255"/>
        <end position="279"/>
    </location>
</feature>
<dbReference type="SUPFAM" id="SSF90123">
    <property type="entry name" value="ABC transporter transmembrane region"/>
    <property type="match status" value="1"/>
</dbReference>
<dbReference type="InterPro" id="IPR039421">
    <property type="entry name" value="Type_1_exporter"/>
</dbReference>
<keyword evidence="4 10" id="KW-0812">Transmembrane</keyword>
<evidence type="ECO:0000313" key="12">
    <source>
        <dbReference type="EMBL" id="TKR64357.1"/>
    </source>
</evidence>
<dbReference type="InterPro" id="IPR011527">
    <property type="entry name" value="ABC1_TM_dom"/>
</dbReference>
<dbReference type="CDD" id="cd18577">
    <property type="entry name" value="ABC_6TM_Pgp_ABCB1_D1_like"/>
    <property type="match status" value="1"/>
</dbReference>
<dbReference type="STRING" id="34508.A0A4U5M676"/>
<gene>
    <name evidence="12" type="ORF">L596_024907</name>
</gene>
<evidence type="ECO:0000256" key="3">
    <source>
        <dbReference type="ARBA" id="ARBA00022448"/>
    </source>
</evidence>
<dbReference type="InterPro" id="IPR027417">
    <property type="entry name" value="P-loop_NTPase"/>
</dbReference>
<evidence type="ECO:0000256" key="8">
    <source>
        <dbReference type="ARBA" id="ARBA00022989"/>
    </source>
</evidence>
<dbReference type="Pfam" id="PF00664">
    <property type="entry name" value="ABC_membrane"/>
    <property type="match status" value="1"/>
</dbReference>
<keyword evidence="6" id="KW-0547">Nucleotide-binding</keyword>
<dbReference type="GO" id="GO:0015421">
    <property type="term" value="F:ABC-type oligopeptide transporter activity"/>
    <property type="evidence" value="ECO:0007669"/>
    <property type="project" value="TreeGrafter"/>
</dbReference>
<dbReference type="Pfam" id="PF00005">
    <property type="entry name" value="ABC_tran"/>
    <property type="match status" value="1"/>
</dbReference>
<keyword evidence="7" id="KW-0067">ATP-binding</keyword>
<comment type="subcellular location">
    <subcellularLocation>
        <location evidence="1">Membrane</location>
        <topology evidence="1">Multi-pass membrane protein</topology>
    </subcellularLocation>
</comment>
<accession>A0A4U5M676</accession>
<dbReference type="GO" id="GO:0090374">
    <property type="term" value="P:oligopeptide export from mitochondrion"/>
    <property type="evidence" value="ECO:0007669"/>
    <property type="project" value="TreeGrafter"/>
</dbReference>
<dbReference type="InterPro" id="IPR036640">
    <property type="entry name" value="ABC1_TM_sf"/>
</dbReference>
<evidence type="ECO:0000256" key="2">
    <source>
        <dbReference type="ARBA" id="ARBA00007577"/>
    </source>
</evidence>
<keyword evidence="9 10" id="KW-0472">Membrane</keyword>
<dbReference type="OrthoDB" id="6500128at2759"/>
<evidence type="ECO:0000256" key="5">
    <source>
        <dbReference type="ARBA" id="ARBA00022737"/>
    </source>
</evidence>
<keyword evidence="8 10" id="KW-1133">Transmembrane helix</keyword>
<dbReference type="EMBL" id="AZBU02000009">
    <property type="protein sequence ID" value="TKR64357.1"/>
    <property type="molecule type" value="Genomic_DNA"/>
</dbReference>
<keyword evidence="3" id="KW-0813">Transport</keyword>
<dbReference type="PANTHER" id="PTHR43394">
    <property type="entry name" value="ATP-DEPENDENT PERMEASE MDL1, MITOCHONDRIAL"/>
    <property type="match status" value="1"/>
</dbReference>
<feature type="transmembrane region" description="Helical" evidence="10">
    <location>
        <begin position="20"/>
        <end position="41"/>
    </location>
</feature>
<proteinExistence type="inferred from homology"/>
<dbReference type="FunFam" id="1.20.1560.10:FF:000018">
    <property type="entry name" value="ATP-binding cassette subfamily B member 11"/>
    <property type="match status" value="1"/>
</dbReference>
<evidence type="ECO:0000256" key="7">
    <source>
        <dbReference type="ARBA" id="ARBA00022840"/>
    </source>
</evidence>
<feature type="transmembrane region" description="Helical" evidence="10">
    <location>
        <begin position="76"/>
        <end position="103"/>
    </location>
</feature>
<evidence type="ECO:0000256" key="4">
    <source>
        <dbReference type="ARBA" id="ARBA00022692"/>
    </source>
</evidence>
<evidence type="ECO:0000259" key="11">
    <source>
        <dbReference type="PROSITE" id="PS50929"/>
    </source>
</evidence>
<dbReference type="Gene3D" id="1.20.1560.10">
    <property type="entry name" value="ABC transporter type 1, transmembrane domain"/>
    <property type="match status" value="1"/>
</dbReference>
<protein>
    <recommendedName>
        <fullName evidence="11">ABC transmembrane type-1 domain-containing protein</fullName>
    </recommendedName>
</protein>
<dbReference type="SUPFAM" id="SSF52540">
    <property type="entry name" value="P-loop containing nucleoside triphosphate hydrolases"/>
    <property type="match status" value="1"/>
</dbReference>
<evidence type="ECO:0000256" key="1">
    <source>
        <dbReference type="ARBA" id="ARBA00004141"/>
    </source>
</evidence>
<keyword evidence="5" id="KW-0677">Repeat</keyword>
<feature type="transmembrane region" description="Helical" evidence="10">
    <location>
        <begin position="179"/>
        <end position="199"/>
    </location>
</feature>
<comment type="similarity">
    <text evidence="2">Belongs to the ABC transporter superfamily. ABCB family. Multidrug resistance exporter (TC 3.A.1.201) subfamily.</text>
</comment>
<dbReference type="PROSITE" id="PS50929">
    <property type="entry name" value="ABC_TM1F"/>
    <property type="match status" value="1"/>
</dbReference>
<name>A0A4U5M676_STECR</name>
<dbReference type="AlphaFoldDB" id="A0A4U5M676"/>
<evidence type="ECO:0000256" key="6">
    <source>
        <dbReference type="ARBA" id="ARBA00022741"/>
    </source>
</evidence>
<keyword evidence="13" id="KW-1185">Reference proteome</keyword>
<evidence type="ECO:0000256" key="9">
    <source>
        <dbReference type="ARBA" id="ARBA00023136"/>
    </source>
</evidence>
<feature type="transmembrane region" description="Helical" evidence="10">
    <location>
        <begin position="285"/>
        <end position="306"/>
    </location>
</feature>
<dbReference type="GO" id="GO:0005524">
    <property type="term" value="F:ATP binding"/>
    <property type="evidence" value="ECO:0007669"/>
    <property type="project" value="UniProtKB-KW"/>
</dbReference>
<dbReference type="Gene3D" id="3.40.50.300">
    <property type="entry name" value="P-loop containing nucleotide triphosphate hydrolases"/>
    <property type="match status" value="1"/>
</dbReference>
<sequence length="445" mass="48995">MKSKFHAASFREMLRYADTVDWLLLLGGVVCCCATGAVAPLGSVLFRGITDTLIAGQRDYVNGTMDYSLFAENISFYAWLYIGLGIAMFILSDVSMSCLFTVCQRQVHEIRKRFFYAILKQDMEWFDNNEVGALTHKMSAGVDRIKDGMGDKCGVLLQACANFVSGIIIGFSLSWKMTLVMLFIVPCVIASLYASAKVLSHASRKEMSAYSDAGAIADEVFGGIRTVMAFNAQMFEIDRYTEKLKYARKMGIRKATVTGIFTGAFLFILFGSMSIAFWFGTTLVISGEVSPGTVFGVFWAVLLGAMRLGQAVPQISVIVAGKLSAGEIFDIIDREPKIDCVTKEGVKIDDVKGDISFDQVHFRYPSRPDVKILNGVSYNIEAGQTVALVGHSGCGKSTMIGILLRYYEQERGTVSFSGFGATFLILRPGYHRRHSSRKAERGMDS</sequence>
<comment type="caution">
    <text evidence="12">The sequence shown here is derived from an EMBL/GenBank/DDBJ whole genome shotgun (WGS) entry which is preliminary data.</text>
</comment>
<reference evidence="12 13" key="1">
    <citation type="journal article" date="2015" name="Genome Biol.">
        <title>Comparative genomics of Steinernema reveals deeply conserved gene regulatory networks.</title>
        <authorList>
            <person name="Dillman A.R."/>
            <person name="Macchietto M."/>
            <person name="Porter C.F."/>
            <person name="Rogers A."/>
            <person name="Williams B."/>
            <person name="Antoshechkin I."/>
            <person name="Lee M.M."/>
            <person name="Goodwin Z."/>
            <person name="Lu X."/>
            <person name="Lewis E.E."/>
            <person name="Goodrich-Blair H."/>
            <person name="Stock S.P."/>
            <person name="Adams B.J."/>
            <person name="Sternberg P.W."/>
            <person name="Mortazavi A."/>
        </authorList>
    </citation>
    <scope>NUCLEOTIDE SEQUENCE [LARGE SCALE GENOMIC DNA]</scope>
    <source>
        <strain evidence="12 13">ALL</strain>
    </source>
</reference>